<gene>
    <name evidence="3" type="ORF">CHC_T00002012001</name>
</gene>
<dbReference type="Gramene" id="CDF33163">
    <property type="protein sequence ID" value="CDF33163"/>
    <property type="gene ID" value="CHC_T00002012001"/>
</dbReference>
<feature type="region of interest" description="Disordered" evidence="1">
    <location>
        <begin position="1"/>
        <end position="29"/>
    </location>
</feature>
<dbReference type="SMART" id="SM00496">
    <property type="entry name" value="IENR2"/>
    <property type="match status" value="3"/>
</dbReference>
<feature type="domain" description="Nuclease associated modular" evidence="2">
    <location>
        <begin position="60"/>
        <end position="76"/>
    </location>
</feature>
<feature type="domain" description="Nuclease associated modular" evidence="2">
    <location>
        <begin position="17"/>
        <end position="33"/>
    </location>
</feature>
<feature type="compositionally biased region" description="Basic and acidic residues" evidence="1">
    <location>
        <begin position="403"/>
        <end position="413"/>
    </location>
</feature>
<dbReference type="OMA" id="GKYRLME"/>
<evidence type="ECO:0000313" key="4">
    <source>
        <dbReference type="Proteomes" id="UP000012073"/>
    </source>
</evidence>
<dbReference type="OrthoDB" id="4535at2759"/>
<protein>
    <recommendedName>
        <fullName evidence="2">Nuclease associated modular domain-containing protein</fullName>
    </recommendedName>
</protein>
<dbReference type="KEGG" id="ccp:CHC_T00002012001"/>
<dbReference type="RefSeq" id="XP_005712966.1">
    <property type="nucleotide sequence ID" value="XM_005712909.1"/>
</dbReference>
<evidence type="ECO:0000313" key="3">
    <source>
        <dbReference type="EMBL" id="CDF33163.1"/>
    </source>
</evidence>
<accession>R7Q5Q1</accession>
<evidence type="ECO:0000259" key="2">
    <source>
        <dbReference type="SMART" id="SM00496"/>
    </source>
</evidence>
<dbReference type="InterPro" id="IPR003611">
    <property type="entry name" value="NUMOD3"/>
</dbReference>
<feature type="compositionally biased region" description="Polar residues" evidence="1">
    <location>
        <begin position="54"/>
        <end position="63"/>
    </location>
</feature>
<keyword evidence="4" id="KW-1185">Reference proteome</keyword>
<reference evidence="4" key="1">
    <citation type="journal article" date="2013" name="Proc. Natl. Acad. Sci. U.S.A.">
        <title>Genome structure and metabolic features in the red seaweed Chondrus crispus shed light on evolution of the Archaeplastida.</title>
        <authorList>
            <person name="Collen J."/>
            <person name="Porcel B."/>
            <person name="Carre W."/>
            <person name="Ball S.G."/>
            <person name="Chaparro C."/>
            <person name="Tonon T."/>
            <person name="Barbeyron T."/>
            <person name="Michel G."/>
            <person name="Noel B."/>
            <person name="Valentin K."/>
            <person name="Elias M."/>
            <person name="Artiguenave F."/>
            <person name="Arun A."/>
            <person name="Aury J.M."/>
            <person name="Barbosa-Neto J.F."/>
            <person name="Bothwell J.H."/>
            <person name="Bouget F.Y."/>
            <person name="Brillet L."/>
            <person name="Cabello-Hurtado F."/>
            <person name="Capella-Gutierrez S."/>
            <person name="Charrier B."/>
            <person name="Cladiere L."/>
            <person name="Cock J.M."/>
            <person name="Coelho S.M."/>
            <person name="Colleoni C."/>
            <person name="Czjzek M."/>
            <person name="Da Silva C."/>
            <person name="Delage L."/>
            <person name="Denoeud F."/>
            <person name="Deschamps P."/>
            <person name="Dittami S.M."/>
            <person name="Gabaldon T."/>
            <person name="Gachon C.M."/>
            <person name="Groisillier A."/>
            <person name="Herve C."/>
            <person name="Jabbari K."/>
            <person name="Katinka M."/>
            <person name="Kloareg B."/>
            <person name="Kowalczyk N."/>
            <person name="Labadie K."/>
            <person name="Leblanc C."/>
            <person name="Lopez P.J."/>
            <person name="McLachlan D.H."/>
            <person name="Meslet-Cladiere L."/>
            <person name="Moustafa A."/>
            <person name="Nehr Z."/>
            <person name="Nyvall Collen P."/>
            <person name="Panaud O."/>
            <person name="Partensky F."/>
            <person name="Poulain J."/>
            <person name="Rensing S.A."/>
            <person name="Rousvoal S."/>
            <person name="Samson G."/>
            <person name="Symeonidi A."/>
            <person name="Weissenbach J."/>
            <person name="Zambounis A."/>
            <person name="Wincker P."/>
            <person name="Boyen C."/>
        </authorList>
    </citation>
    <scope>NUCLEOTIDE SEQUENCE [LARGE SCALE GENOMIC DNA]</scope>
    <source>
        <strain evidence="4">cv. Stackhouse</strain>
    </source>
</reference>
<dbReference type="GeneID" id="17320676"/>
<sequence>MRAKVSQKLKGRVPWNKGKKLSPETRARMSEARFGRTAWNKGARLSAKHKNAISRASLSSNRQFSEESRRRLRMARRRPGDGVVGGVGIGRAKVGSYPLVKSEDINEYVTLRRELRIWSDTFKRTNDRRPGLADVRRIAPPSIVRKFEKYVRMRDKIRGLASDVYGAVNPTDVPVVKAGEVADEPMNNSKRVIMVTKHGNKRLVEETMANELGGTKYVVEGSLEGSSDDMFDMYDRPISMKLAPDASLYPSLIGADELSRKGKDHLSANDYRMIGKYRLMESVDINRYVGLRKELQSWSEDFKKRHGRTPALSDTKVDGKPMLYKKFCEYLESRDRISGLVHEVYGTDMDDMETLEKMNNEGKVILDALLTGSPLPPQPSDEDDNASGQPSKQKAPTKRKVQRYKDGIMGEEV</sequence>
<dbReference type="Gene3D" id="1.10.10.1460">
    <property type="match status" value="2"/>
</dbReference>
<dbReference type="Pfam" id="PF07460">
    <property type="entry name" value="NUMOD3"/>
    <property type="match status" value="1"/>
</dbReference>
<dbReference type="EMBL" id="HG001635">
    <property type="protein sequence ID" value="CDF33163.1"/>
    <property type="molecule type" value="Genomic_DNA"/>
</dbReference>
<feature type="region of interest" description="Disordered" evidence="1">
    <location>
        <begin position="370"/>
        <end position="413"/>
    </location>
</feature>
<dbReference type="Proteomes" id="UP000012073">
    <property type="component" value="Unassembled WGS sequence"/>
</dbReference>
<feature type="domain" description="Nuclease associated modular" evidence="2">
    <location>
        <begin position="41"/>
        <end position="57"/>
    </location>
</feature>
<proteinExistence type="predicted"/>
<feature type="region of interest" description="Disordered" evidence="1">
    <location>
        <begin position="50"/>
        <end position="79"/>
    </location>
</feature>
<name>R7Q5Q1_CHOCR</name>
<organism evidence="3 4">
    <name type="scientific">Chondrus crispus</name>
    <name type="common">Carrageen Irish moss</name>
    <name type="synonym">Polymorpha crispa</name>
    <dbReference type="NCBI Taxonomy" id="2769"/>
    <lineage>
        <taxon>Eukaryota</taxon>
        <taxon>Rhodophyta</taxon>
        <taxon>Florideophyceae</taxon>
        <taxon>Rhodymeniophycidae</taxon>
        <taxon>Gigartinales</taxon>
        <taxon>Gigartinaceae</taxon>
        <taxon>Chondrus</taxon>
    </lineage>
</organism>
<evidence type="ECO:0000256" key="1">
    <source>
        <dbReference type="SAM" id="MobiDB-lite"/>
    </source>
</evidence>
<feature type="compositionally biased region" description="Basic residues" evidence="1">
    <location>
        <begin position="1"/>
        <end position="11"/>
    </location>
</feature>
<dbReference type="AlphaFoldDB" id="R7Q5Q1"/>
<dbReference type="GO" id="GO:0003677">
    <property type="term" value="F:DNA binding"/>
    <property type="evidence" value="ECO:0007669"/>
    <property type="project" value="InterPro"/>
</dbReference>